<feature type="compositionally biased region" description="Basic and acidic residues" evidence="1">
    <location>
        <begin position="76"/>
        <end position="90"/>
    </location>
</feature>
<sequence>MTITKCTVYLLVFNFLVETMLCTVTPTKEPPRRPFITSDNIPPFLETDNVTSTTQESSDTLDNMSDEASLTPGNHTIDDDRTTNIEERGSFGDLSQMHSVRSKTMRRQTQSSLEDSKQVTTLPPMTRSTDQNRYKTPNNNDRGRQLQLPFTDQDQNRRVNPQTSLPIGDDRRNFGKNDRLFASGRGVGTGESQSGQDGASLEDIPPLSDNRQLDRLRGISTPTPSIRDRQRNQQGYQPGIGQYGFPSAANQPDSNNGQINTQGTIDINGAALRQYLNNDRGRQQNQQGYQPFNTQSSFPPENIGYNNRQSNQQPTFSAALGRDKDILGSVNQPFADKQDREQNRQGYQPFNNQGTFPSENTKIRSNGQTNDRIICDKRGLCNTVTQNDMLQNTYKLIEQLSSDRYETSMCFTEIVYITEFDNSDAFFISKEFVWTIETADHRNALKNMSCDNPLDAITTAPVELTNTERLEDRVVKKYRVKHCGIGNIFKHEYATWPDSDKKMIQVTISNGSPLQCRSRRDRSRDFNYGKQQQASTLHPFAYRSTVDANLNTYVTDMPTSVFQPGWNTAGYGDNGFTPGPPIVQAQHAVEEFEDNSEEDVKQNLNDYMKVIIDCVLKNKNFKGMCPHSKKARN</sequence>
<proteinExistence type="predicted"/>
<dbReference type="Proteomes" id="UP001152888">
    <property type="component" value="Unassembled WGS sequence"/>
</dbReference>
<evidence type="ECO:0000256" key="1">
    <source>
        <dbReference type="SAM" id="MobiDB-lite"/>
    </source>
</evidence>
<gene>
    <name evidence="3" type="ORF">ACAOBT_LOCUS19177</name>
</gene>
<feature type="compositionally biased region" description="Basic and acidic residues" evidence="1">
    <location>
        <begin position="168"/>
        <end position="179"/>
    </location>
</feature>
<keyword evidence="2" id="KW-0732">Signal</keyword>
<reference evidence="3" key="1">
    <citation type="submission" date="2022-03" db="EMBL/GenBank/DDBJ databases">
        <authorList>
            <person name="Sayadi A."/>
        </authorList>
    </citation>
    <scope>NUCLEOTIDE SEQUENCE</scope>
</reference>
<evidence type="ECO:0000313" key="4">
    <source>
        <dbReference type="Proteomes" id="UP001152888"/>
    </source>
</evidence>
<comment type="caution">
    <text evidence="3">The sequence shown here is derived from an EMBL/GenBank/DDBJ whole genome shotgun (WGS) entry which is preliminary data.</text>
</comment>
<feature type="compositionally biased region" description="Polar residues" evidence="1">
    <location>
        <begin position="107"/>
        <end position="140"/>
    </location>
</feature>
<feature type="region of interest" description="Disordered" evidence="1">
    <location>
        <begin position="282"/>
        <end position="313"/>
    </location>
</feature>
<feature type="compositionally biased region" description="Polar residues" evidence="1">
    <location>
        <begin position="148"/>
        <end position="165"/>
    </location>
</feature>
<feature type="compositionally biased region" description="Low complexity" evidence="1">
    <location>
        <begin position="233"/>
        <end position="244"/>
    </location>
</feature>
<keyword evidence="4" id="KW-1185">Reference proteome</keyword>
<organism evidence="3 4">
    <name type="scientific">Acanthoscelides obtectus</name>
    <name type="common">Bean weevil</name>
    <name type="synonym">Bruchus obtectus</name>
    <dbReference type="NCBI Taxonomy" id="200917"/>
    <lineage>
        <taxon>Eukaryota</taxon>
        <taxon>Metazoa</taxon>
        <taxon>Ecdysozoa</taxon>
        <taxon>Arthropoda</taxon>
        <taxon>Hexapoda</taxon>
        <taxon>Insecta</taxon>
        <taxon>Pterygota</taxon>
        <taxon>Neoptera</taxon>
        <taxon>Endopterygota</taxon>
        <taxon>Coleoptera</taxon>
        <taxon>Polyphaga</taxon>
        <taxon>Cucujiformia</taxon>
        <taxon>Chrysomeloidea</taxon>
        <taxon>Chrysomelidae</taxon>
        <taxon>Bruchinae</taxon>
        <taxon>Bruchini</taxon>
        <taxon>Acanthoscelides</taxon>
    </lineage>
</organism>
<feature type="compositionally biased region" description="Polar residues" evidence="1">
    <location>
        <begin position="248"/>
        <end position="262"/>
    </location>
</feature>
<feature type="signal peptide" evidence="2">
    <location>
        <begin position="1"/>
        <end position="22"/>
    </location>
</feature>
<dbReference type="AlphaFoldDB" id="A0A9P0LAZ2"/>
<name>A0A9P0LAZ2_ACAOB</name>
<feature type="compositionally biased region" description="Polar residues" evidence="1">
    <location>
        <begin position="296"/>
        <end position="313"/>
    </location>
</feature>
<evidence type="ECO:0000256" key="2">
    <source>
        <dbReference type="SAM" id="SignalP"/>
    </source>
</evidence>
<dbReference type="EMBL" id="CAKOFQ010007068">
    <property type="protein sequence ID" value="CAH1989684.1"/>
    <property type="molecule type" value="Genomic_DNA"/>
</dbReference>
<dbReference type="OrthoDB" id="6770839at2759"/>
<evidence type="ECO:0000313" key="3">
    <source>
        <dbReference type="EMBL" id="CAH1989684.1"/>
    </source>
</evidence>
<feature type="compositionally biased region" description="Polar residues" evidence="1">
    <location>
        <begin position="48"/>
        <end position="74"/>
    </location>
</feature>
<feature type="chain" id="PRO_5040389449" evidence="2">
    <location>
        <begin position="23"/>
        <end position="633"/>
    </location>
</feature>
<feature type="compositionally biased region" description="Polar residues" evidence="1">
    <location>
        <begin position="344"/>
        <end position="366"/>
    </location>
</feature>
<accession>A0A9P0LAZ2</accession>
<feature type="compositionally biased region" description="Low complexity" evidence="1">
    <location>
        <begin position="283"/>
        <end position="295"/>
    </location>
</feature>
<feature type="region of interest" description="Disordered" evidence="1">
    <location>
        <begin position="33"/>
        <end position="262"/>
    </location>
</feature>
<protein>
    <submittedName>
        <fullName evidence="3">Uncharacterized protein</fullName>
    </submittedName>
</protein>
<feature type="region of interest" description="Disordered" evidence="1">
    <location>
        <begin position="334"/>
        <end position="366"/>
    </location>
</feature>